<keyword evidence="4" id="KW-0597">Phosphoprotein</keyword>
<keyword evidence="9" id="KW-0902">Two-component regulatory system</keyword>
<proteinExistence type="predicted"/>
<dbReference type="SUPFAM" id="SSF47384">
    <property type="entry name" value="Homodimeric domain of signal transducing histidine kinase"/>
    <property type="match status" value="1"/>
</dbReference>
<evidence type="ECO:0000256" key="10">
    <source>
        <dbReference type="ARBA" id="ARBA00023136"/>
    </source>
</evidence>
<evidence type="ECO:0000256" key="11">
    <source>
        <dbReference type="SAM" id="Coils"/>
    </source>
</evidence>
<dbReference type="InterPro" id="IPR005467">
    <property type="entry name" value="His_kinase_dom"/>
</dbReference>
<dbReference type="SUPFAM" id="SSF55874">
    <property type="entry name" value="ATPase domain of HSP90 chaperone/DNA topoisomerase II/histidine kinase"/>
    <property type="match status" value="1"/>
</dbReference>
<dbReference type="GO" id="GO:0005524">
    <property type="term" value="F:ATP binding"/>
    <property type="evidence" value="ECO:0007669"/>
    <property type="project" value="UniProtKB-KW"/>
</dbReference>
<keyword evidence="6 13" id="KW-0812">Transmembrane</keyword>
<dbReference type="SMART" id="SM00387">
    <property type="entry name" value="HATPase_c"/>
    <property type="match status" value="1"/>
</dbReference>
<reference evidence="15 16" key="1">
    <citation type="journal article" date="2023" name="ISME J.">
        <title>Cultivation and genomic characterization of novel and ubiquitous marine nitrite-oxidizing bacteria from the Nitrospirales.</title>
        <authorList>
            <person name="Mueller A.J."/>
            <person name="Daebeler A."/>
            <person name="Herbold C.W."/>
            <person name="Kirkegaard R.H."/>
            <person name="Daims H."/>
        </authorList>
    </citation>
    <scope>NUCLEOTIDE SEQUENCE [LARGE SCALE GENOMIC DNA]</scope>
    <source>
        <strain evidence="15 16">EB</strain>
    </source>
</reference>
<keyword evidence="16" id="KW-1185">Reference proteome</keyword>
<dbReference type="Proteomes" id="UP001250932">
    <property type="component" value="Unassembled WGS sequence"/>
</dbReference>
<dbReference type="InterPro" id="IPR036890">
    <property type="entry name" value="HATPase_C_sf"/>
</dbReference>
<evidence type="ECO:0000256" key="13">
    <source>
        <dbReference type="SAM" id="Phobius"/>
    </source>
</evidence>
<evidence type="ECO:0000256" key="6">
    <source>
        <dbReference type="ARBA" id="ARBA00022692"/>
    </source>
</evidence>
<dbReference type="EMBL" id="JAQOUE010000001">
    <property type="protein sequence ID" value="MDT7043584.1"/>
    <property type="molecule type" value="Genomic_DNA"/>
</dbReference>
<dbReference type="PROSITE" id="PS50109">
    <property type="entry name" value="HIS_KIN"/>
    <property type="match status" value="1"/>
</dbReference>
<feature type="coiled-coil region" evidence="11">
    <location>
        <begin position="209"/>
        <end position="238"/>
    </location>
</feature>
<keyword evidence="7" id="KW-0418">Kinase</keyword>
<dbReference type="InterPro" id="IPR036097">
    <property type="entry name" value="HisK_dim/P_sf"/>
</dbReference>
<accession>A0ABU3KBH7</accession>
<dbReference type="InterPro" id="IPR003661">
    <property type="entry name" value="HisK_dim/P_dom"/>
</dbReference>
<dbReference type="EC" id="2.7.13.3" evidence="3"/>
<evidence type="ECO:0000256" key="9">
    <source>
        <dbReference type="ARBA" id="ARBA00023012"/>
    </source>
</evidence>
<dbReference type="SMART" id="SM00388">
    <property type="entry name" value="HisKA"/>
    <property type="match status" value="1"/>
</dbReference>
<dbReference type="RefSeq" id="WP_313834150.1">
    <property type="nucleotide sequence ID" value="NZ_JAQOUE010000001.1"/>
</dbReference>
<evidence type="ECO:0000256" key="5">
    <source>
        <dbReference type="ARBA" id="ARBA00022679"/>
    </source>
</evidence>
<keyword evidence="10 13" id="KW-0472">Membrane</keyword>
<keyword evidence="15" id="KW-0547">Nucleotide-binding</keyword>
<dbReference type="Pfam" id="PF02518">
    <property type="entry name" value="HATPase_c"/>
    <property type="match status" value="1"/>
</dbReference>
<organism evidence="15 16">
    <name type="scientific">Candidatus Nitronereus thalassa</name>
    <dbReference type="NCBI Taxonomy" id="3020898"/>
    <lineage>
        <taxon>Bacteria</taxon>
        <taxon>Pseudomonadati</taxon>
        <taxon>Nitrospirota</taxon>
        <taxon>Nitrospiria</taxon>
        <taxon>Nitrospirales</taxon>
        <taxon>Nitrospiraceae</taxon>
        <taxon>Candidatus Nitronereus</taxon>
    </lineage>
</organism>
<dbReference type="InterPro" id="IPR029095">
    <property type="entry name" value="NarX-like_N"/>
</dbReference>
<evidence type="ECO:0000313" key="15">
    <source>
        <dbReference type="EMBL" id="MDT7043584.1"/>
    </source>
</evidence>
<feature type="transmembrane region" description="Helical" evidence="13">
    <location>
        <begin position="20"/>
        <end position="41"/>
    </location>
</feature>
<comment type="catalytic activity">
    <reaction evidence="1">
        <text>ATP + protein L-histidine = ADP + protein N-phospho-L-histidine.</text>
        <dbReference type="EC" id="2.7.13.3"/>
    </reaction>
</comment>
<keyword evidence="5" id="KW-0808">Transferase</keyword>
<dbReference type="CDD" id="cd00082">
    <property type="entry name" value="HisKA"/>
    <property type="match status" value="1"/>
</dbReference>
<feature type="region of interest" description="Disordered" evidence="12">
    <location>
        <begin position="472"/>
        <end position="492"/>
    </location>
</feature>
<dbReference type="PANTHER" id="PTHR43711">
    <property type="entry name" value="TWO-COMPONENT HISTIDINE KINASE"/>
    <property type="match status" value="1"/>
</dbReference>
<evidence type="ECO:0000256" key="4">
    <source>
        <dbReference type="ARBA" id="ARBA00022553"/>
    </source>
</evidence>
<keyword evidence="8 13" id="KW-1133">Transmembrane helix</keyword>
<dbReference type="Pfam" id="PF00512">
    <property type="entry name" value="HisKA"/>
    <property type="match status" value="1"/>
</dbReference>
<evidence type="ECO:0000313" key="16">
    <source>
        <dbReference type="Proteomes" id="UP001250932"/>
    </source>
</evidence>
<evidence type="ECO:0000256" key="7">
    <source>
        <dbReference type="ARBA" id="ARBA00022777"/>
    </source>
</evidence>
<comment type="caution">
    <text evidence="15">The sequence shown here is derived from an EMBL/GenBank/DDBJ whole genome shotgun (WGS) entry which is preliminary data.</text>
</comment>
<dbReference type="PANTHER" id="PTHR43711:SF1">
    <property type="entry name" value="HISTIDINE KINASE 1"/>
    <property type="match status" value="1"/>
</dbReference>
<name>A0ABU3KBH7_9BACT</name>
<evidence type="ECO:0000256" key="2">
    <source>
        <dbReference type="ARBA" id="ARBA00004141"/>
    </source>
</evidence>
<dbReference type="InterPro" id="IPR003594">
    <property type="entry name" value="HATPase_dom"/>
</dbReference>
<evidence type="ECO:0000256" key="3">
    <source>
        <dbReference type="ARBA" id="ARBA00012438"/>
    </source>
</evidence>
<dbReference type="Gene3D" id="1.10.287.130">
    <property type="match status" value="1"/>
</dbReference>
<dbReference type="InterPro" id="IPR004358">
    <property type="entry name" value="Sig_transdc_His_kin-like_C"/>
</dbReference>
<dbReference type="InterPro" id="IPR050736">
    <property type="entry name" value="Sensor_HK_Regulatory"/>
</dbReference>
<evidence type="ECO:0000259" key="14">
    <source>
        <dbReference type="PROSITE" id="PS50109"/>
    </source>
</evidence>
<dbReference type="Gene3D" id="3.30.565.10">
    <property type="entry name" value="Histidine kinase-like ATPase, C-terminal domain"/>
    <property type="match status" value="1"/>
</dbReference>
<evidence type="ECO:0000256" key="12">
    <source>
        <dbReference type="SAM" id="MobiDB-lite"/>
    </source>
</evidence>
<dbReference type="PRINTS" id="PR00344">
    <property type="entry name" value="BCTRLSENSOR"/>
</dbReference>
<comment type="subcellular location">
    <subcellularLocation>
        <location evidence="2">Membrane</location>
        <topology evidence="2">Multi-pass membrane protein</topology>
    </subcellularLocation>
</comment>
<keyword evidence="11" id="KW-0175">Coiled coil</keyword>
<protein>
    <recommendedName>
        <fullName evidence="3">histidine kinase</fullName>
        <ecNumber evidence="3">2.7.13.3</ecNumber>
    </recommendedName>
</protein>
<feature type="domain" description="Histidine kinase" evidence="14">
    <location>
        <begin position="256"/>
        <end position="473"/>
    </location>
</feature>
<keyword evidence="15" id="KW-0067">ATP-binding</keyword>
<sequence length="492" mass="55322">MPHQNIRLPLFLKPNFGIRASFAGIIALYVITMVGMVVYTLMTFQSQRSDAVVIDLAGRQRMLNTRHMMQILLVSHGGEADYHYTRRILDETLKALTYGGEAVINLGEDETEKLPPAPTQDIRQILEQQHDLIQQFTFKADAFLKLAVTDPPYQDALKELRGLYVDLHNISEDAVKMLSRASRDKVTEMLEGQIVVGVMVGLLGILLTLQVTRVNRERERETLERQKAQEDLRHSEAQVLHALRQSDTLKSALLSSVSHELRTPLTSIKAMVSRALDSSQEESSTTRKEYLNSINQEIDHLTRLVENLLDMSRIEAGTLQPKRDWELFEDLVEGAINSLGKSLRARELLLDLEDDLPPIFIDGVQIQQVLANLLDNAIKYSRAGSAITLQVVRVDDSIEARVSNTGEGITPTEIPKIFERFYRVRSRGDRSIRGTGLGLAICKSIIEAHGGRIWVESVPEHTTRFIFTIPLNFDNQKPGPPGPGAEESSHHE</sequence>
<evidence type="ECO:0000256" key="8">
    <source>
        <dbReference type="ARBA" id="ARBA00022989"/>
    </source>
</evidence>
<gene>
    <name evidence="15" type="ORF">PPG34_14600</name>
</gene>
<dbReference type="Pfam" id="PF13675">
    <property type="entry name" value="PilJ"/>
    <property type="match status" value="1"/>
</dbReference>
<feature type="transmembrane region" description="Helical" evidence="13">
    <location>
        <begin position="190"/>
        <end position="209"/>
    </location>
</feature>
<evidence type="ECO:0000256" key="1">
    <source>
        <dbReference type="ARBA" id="ARBA00000085"/>
    </source>
</evidence>
<dbReference type="CDD" id="cd00075">
    <property type="entry name" value="HATPase"/>
    <property type="match status" value="1"/>
</dbReference>